<keyword evidence="4 6" id="KW-1133">Transmembrane helix</keyword>
<dbReference type="Pfam" id="PF09335">
    <property type="entry name" value="VTT_dom"/>
    <property type="match status" value="1"/>
</dbReference>
<dbReference type="PANTHER" id="PTHR30353">
    <property type="entry name" value="INNER MEMBRANE PROTEIN DEDA-RELATED"/>
    <property type="match status" value="1"/>
</dbReference>
<evidence type="ECO:0000313" key="8">
    <source>
        <dbReference type="EMBL" id="VAW61865.1"/>
    </source>
</evidence>
<dbReference type="GO" id="GO:0005886">
    <property type="term" value="C:plasma membrane"/>
    <property type="evidence" value="ECO:0007669"/>
    <property type="project" value="UniProtKB-SubCell"/>
</dbReference>
<name>A0A3B0X0Q9_9ZZZZ</name>
<dbReference type="EMBL" id="UOFI01000015">
    <property type="protein sequence ID" value="VAW61865.1"/>
    <property type="molecule type" value="Genomic_DNA"/>
</dbReference>
<keyword evidence="3 6" id="KW-0812">Transmembrane</keyword>
<protein>
    <recommendedName>
        <fullName evidence="7">VTT domain-containing protein</fullName>
    </recommendedName>
</protein>
<sequence length="172" mass="19402">MQFITYLSDYPQYAGAILIVLMFLESLPVTGFFIPGIFILPLLGAVTASSDNSFWYLYICVACGALLGDVSGFWLGRLEAHKWQPNILNRYRQNTVQHSYAFIKKHGLLALFLGRFVWLIHPAIPGAAGLLKVKFNHFILIDTPAILLWALFYMGGGHLLTGLWFSHLAKWL</sequence>
<organism evidence="8">
    <name type="scientific">hydrothermal vent metagenome</name>
    <dbReference type="NCBI Taxonomy" id="652676"/>
    <lineage>
        <taxon>unclassified sequences</taxon>
        <taxon>metagenomes</taxon>
        <taxon>ecological metagenomes</taxon>
    </lineage>
</organism>
<dbReference type="InterPro" id="IPR032818">
    <property type="entry name" value="DedA-like"/>
</dbReference>
<proteinExistence type="predicted"/>
<evidence type="ECO:0000256" key="1">
    <source>
        <dbReference type="ARBA" id="ARBA00004651"/>
    </source>
</evidence>
<feature type="transmembrane region" description="Helical" evidence="6">
    <location>
        <begin position="55"/>
        <end position="75"/>
    </location>
</feature>
<evidence type="ECO:0000256" key="5">
    <source>
        <dbReference type="ARBA" id="ARBA00023136"/>
    </source>
</evidence>
<evidence type="ECO:0000256" key="4">
    <source>
        <dbReference type="ARBA" id="ARBA00022989"/>
    </source>
</evidence>
<keyword evidence="5 6" id="KW-0472">Membrane</keyword>
<evidence type="ECO:0000256" key="2">
    <source>
        <dbReference type="ARBA" id="ARBA00022475"/>
    </source>
</evidence>
<comment type="subcellular location">
    <subcellularLocation>
        <location evidence="1">Cell membrane</location>
        <topology evidence="1">Multi-pass membrane protein</topology>
    </subcellularLocation>
</comment>
<evidence type="ECO:0000256" key="3">
    <source>
        <dbReference type="ARBA" id="ARBA00022692"/>
    </source>
</evidence>
<dbReference type="AlphaFoldDB" id="A0A3B0X0Q9"/>
<feature type="transmembrane region" description="Helical" evidence="6">
    <location>
        <begin position="107"/>
        <end position="124"/>
    </location>
</feature>
<feature type="domain" description="VTT" evidence="7">
    <location>
        <begin position="34"/>
        <end position="158"/>
    </location>
</feature>
<gene>
    <name evidence="8" type="ORF">MNBD_GAMMA09-3654</name>
</gene>
<accession>A0A3B0X0Q9</accession>
<evidence type="ECO:0000259" key="7">
    <source>
        <dbReference type="Pfam" id="PF09335"/>
    </source>
</evidence>
<dbReference type="InterPro" id="IPR032816">
    <property type="entry name" value="VTT_dom"/>
</dbReference>
<feature type="transmembrane region" description="Helical" evidence="6">
    <location>
        <begin position="12"/>
        <end position="43"/>
    </location>
</feature>
<reference evidence="8" key="1">
    <citation type="submission" date="2018-06" db="EMBL/GenBank/DDBJ databases">
        <authorList>
            <person name="Zhirakovskaya E."/>
        </authorList>
    </citation>
    <scope>NUCLEOTIDE SEQUENCE</scope>
</reference>
<keyword evidence="2" id="KW-1003">Cell membrane</keyword>
<evidence type="ECO:0000256" key="6">
    <source>
        <dbReference type="SAM" id="Phobius"/>
    </source>
</evidence>
<feature type="transmembrane region" description="Helical" evidence="6">
    <location>
        <begin position="144"/>
        <end position="165"/>
    </location>
</feature>
<dbReference type="PANTHER" id="PTHR30353:SF15">
    <property type="entry name" value="INNER MEMBRANE PROTEIN YABI"/>
    <property type="match status" value="1"/>
</dbReference>